<evidence type="ECO:0000256" key="1">
    <source>
        <dbReference type="ARBA" id="ARBA00004382"/>
    </source>
</evidence>
<evidence type="ECO:0000256" key="4">
    <source>
        <dbReference type="ARBA" id="ARBA00022692"/>
    </source>
</evidence>
<dbReference type="InterPro" id="IPR023058">
    <property type="entry name" value="PPIase_PpiC_CS"/>
</dbReference>
<dbReference type="PANTHER" id="PTHR47529:SF1">
    <property type="entry name" value="PERIPLASMIC CHAPERONE PPID"/>
    <property type="match status" value="1"/>
</dbReference>
<gene>
    <name evidence="15" type="ORF">ISO4_02236</name>
</gene>
<evidence type="ECO:0000256" key="3">
    <source>
        <dbReference type="ARBA" id="ARBA00022519"/>
    </source>
</evidence>
<dbReference type="InterPro" id="IPR052029">
    <property type="entry name" value="PpiD_chaperone"/>
</dbReference>
<keyword evidence="6 13" id="KW-0472">Membrane</keyword>
<reference evidence="15 16" key="1">
    <citation type="submission" date="2012-09" db="EMBL/GenBank/DDBJ databases">
        <title>Genome Sequence of alkane-degrading Bacterium Alcanivorax venustensis ISO4.</title>
        <authorList>
            <person name="Lai Q."/>
            <person name="Shao Z."/>
        </authorList>
    </citation>
    <scope>NUCLEOTIDE SEQUENCE [LARGE SCALE GENOMIC DNA]</scope>
    <source>
        <strain evidence="15 16">ISO4</strain>
    </source>
</reference>
<dbReference type="PROSITE" id="PS01096">
    <property type="entry name" value="PPIC_PPIASE_1"/>
    <property type="match status" value="1"/>
</dbReference>
<dbReference type="SUPFAM" id="SSF109998">
    <property type="entry name" value="Triger factor/SurA peptide-binding domain-like"/>
    <property type="match status" value="1"/>
</dbReference>
<proteinExistence type="inferred from homology"/>
<keyword evidence="5 13" id="KW-1133">Transmembrane helix</keyword>
<dbReference type="GO" id="GO:0016853">
    <property type="term" value="F:isomerase activity"/>
    <property type="evidence" value="ECO:0007669"/>
    <property type="project" value="UniProtKB-KW"/>
</dbReference>
<comment type="similarity">
    <text evidence="8">Belongs to the PpiD chaperone family.</text>
</comment>
<keyword evidence="2" id="KW-1003">Cell membrane</keyword>
<dbReference type="Gene3D" id="1.10.4030.10">
    <property type="entry name" value="Porin chaperone SurA, peptide-binding domain"/>
    <property type="match status" value="1"/>
</dbReference>
<dbReference type="InterPro" id="IPR000297">
    <property type="entry name" value="PPIase_PpiC"/>
</dbReference>
<evidence type="ECO:0000256" key="10">
    <source>
        <dbReference type="ARBA" id="ARBA00042775"/>
    </source>
</evidence>
<evidence type="ECO:0000313" key="16">
    <source>
        <dbReference type="Proteomes" id="UP000644441"/>
    </source>
</evidence>
<feature type="transmembrane region" description="Helical" evidence="13">
    <location>
        <begin position="12"/>
        <end position="33"/>
    </location>
</feature>
<comment type="caution">
    <text evidence="15">The sequence shown here is derived from an EMBL/GenBank/DDBJ whole genome shotgun (WGS) entry which is preliminary data.</text>
</comment>
<dbReference type="Pfam" id="PF00639">
    <property type="entry name" value="Rotamase"/>
    <property type="match status" value="1"/>
</dbReference>
<keyword evidence="11 15" id="KW-0413">Isomerase</keyword>
<evidence type="ECO:0000256" key="9">
    <source>
        <dbReference type="ARBA" id="ARBA00040743"/>
    </source>
</evidence>
<evidence type="ECO:0000256" key="5">
    <source>
        <dbReference type="ARBA" id="ARBA00022989"/>
    </source>
</evidence>
<keyword evidence="3" id="KW-0997">Cell inner membrane</keyword>
<dbReference type="SUPFAM" id="SSF54534">
    <property type="entry name" value="FKBP-like"/>
    <property type="match status" value="1"/>
</dbReference>
<feature type="region of interest" description="Disordered" evidence="12">
    <location>
        <begin position="627"/>
        <end position="651"/>
    </location>
</feature>
<dbReference type="Gene3D" id="3.10.50.40">
    <property type="match status" value="1"/>
</dbReference>
<dbReference type="EMBL" id="ARXR01000019">
    <property type="protein sequence ID" value="MBF5053634.1"/>
    <property type="molecule type" value="Genomic_DNA"/>
</dbReference>
<protein>
    <recommendedName>
        <fullName evidence="9">Periplasmic chaperone PpiD</fullName>
    </recommendedName>
    <alternativeName>
        <fullName evidence="10">Periplasmic folding chaperone</fullName>
    </alternativeName>
</protein>
<keyword evidence="11" id="KW-0697">Rotamase</keyword>
<feature type="compositionally biased region" description="Pro residues" evidence="12">
    <location>
        <begin position="639"/>
        <end position="651"/>
    </location>
</feature>
<dbReference type="PANTHER" id="PTHR47529">
    <property type="entry name" value="PEPTIDYL-PROLYL CIS-TRANS ISOMERASE D"/>
    <property type="match status" value="1"/>
</dbReference>
<accession>A0ABS0AI74</accession>
<keyword evidence="16" id="KW-1185">Reference proteome</keyword>
<keyword evidence="4 13" id="KW-0812">Transmembrane</keyword>
<evidence type="ECO:0000256" key="2">
    <source>
        <dbReference type="ARBA" id="ARBA00022475"/>
    </source>
</evidence>
<evidence type="ECO:0000256" key="7">
    <source>
        <dbReference type="ARBA" id="ARBA00023186"/>
    </source>
</evidence>
<evidence type="ECO:0000259" key="14">
    <source>
        <dbReference type="PROSITE" id="PS50198"/>
    </source>
</evidence>
<comment type="subcellular location">
    <subcellularLocation>
        <location evidence="1">Cell inner membrane</location>
        <topology evidence="1">Single-pass type II membrane protein</topology>
        <orientation evidence="1">Periplasmic side</orientation>
    </subcellularLocation>
</comment>
<dbReference type="RefSeq" id="WP_194856289.1">
    <property type="nucleotide sequence ID" value="NZ_ARXR01000019.1"/>
</dbReference>
<feature type="domain" description="PpiC" evidence="14">
    <location>
        <begin position="265"/>
        <end position="364"/>
    </location>
</feature>
<dbReference type="InterPro" id="IPR046357">
    <property type="entry name" value="PPIase_dom_sf"/>
</dbReference>
<evidence type="ECO:0000256" key="13">
    <source>
        <dbReference type="SAM" id="Phobius"/>
    </source>
</evidence>
<dbReference type="Proteomes" id="UP000644441">
    <property type="component" value="Unassembled WGS sequence"/>
</dbReference>
<dbReference type="InterPro" id="IPR027304">
    <property type="entry name" value="Trigger_fact/SurA_dom_sf"/>
</dbReference>
<dbReference type="PROSITE" id="PS50198">
    <property type="entry name" value="PPIC_PPIASE_2"/>
    <property type="match status" value="1"/>
</dbReference>
<dbReference type="Pfam" id="PF13624">
    <property type="entry name" value="SurA_N_3"/>
    <property type="match status" value="1"/>
</dbReference>
<evidence type="ECO:0000256" key="8">
    <source>
        <dbReference type="ARBA" id="ARBA00038408"/>
    </source>
</evidence>
<evidence type="ECO:0000313" key="15">
    <source>
        <dbReference type="EMBL" id="MBF5053634.1"/>
    </source>
</evidence>
<organism evidence="15 16">
    <name type="scientific">Alloalcanivorax venustensis ISO4</name>
    <dbReference type="NCBI Taxonomy" id="1177184"/>
    <lineage>
        <taxon>Bacteria</taxon>
        <taxon>Pseudomonadati</taxon>
        <taxon>Pseudomonadota</taxon>
        <taxon>Gammaproteobacteria</taxon>
        <taxon>Oceanospirillales</taxon>
        <taxon>Alcanivoracaceae</taxon>
        <taxon>Alloalcanivorax</taxon>
    </lineage>
</organism>
<evidence type="ECO:0000256" key="11">
    <source>
        <dbReference type="PROSITE-ProRule" id="PRU00278"/>
    </source>
</evidence>
<evidence type="ECO:0000256" key="12">
    <source>
        <dbReference type="SAM" id="MobiDB-lite"/>
    </source>
</evidence>
<keyword evidence="7" id="KW-0143">Chaperone</keyword>
<evidence type="ECO:0000256" key="6">
    <source>
        <dbReference type="ARBA" id="ARBA00023136"/>
    </source>
</evidence>
<sequence>MQEFRRFVRGPVGKVLLAAIILPFIISGFYGYFTGGGSDSAVAEVEGNKISRGYVSSRTQQLRQMLRQQSPDINESMLDSFIRPEMVLQGIVNEQLMIAAARNADMAFSDAQAAVLIRNNDMFYENGRFSETQFERMVRAQGMTPQGYLESLRQERISQQYRNAFAATDFALEGELAEQRRLGEQRRDIRYVRLSVDSLRGDTQVSDQEVSDFYDQNTSEFMRPEQLRVRYIELTPERYRDRVEISDEQIRAEYEARKQMRDSAATRREVAHVLISVNDERDENAAVERAREARQALEQGSSFAEVAREYSDDAATARSGGNLGRVGQGSLPDSLDEALADMDVGDVSEPVISDAGVHLLKVIEEERAEMPPLEDMRDEIVTDLQSAQSDSLLAEDLVTLEELVYEHSDLQVPAEQLGLELQTTDWVSMQELPTALNNARVREALNSESVREQGRNSDLLEVAPGRFLALRLEEVKDAEPLPLAEVSEDIRAQLRLRKARARAEALAEEARAAVEQGADLAAVAEQLDAEVQEEADLQRGASEPAMEVVDAVFATPRPAEGESSPIRFTSLRNGDLVAFQLTAVEDGSVDALEPEQQRQALQELARVEGERGFRQVMAFLRDSLDVELHPDRLSQPREQPQPQPQPAAPPL</sequence>
<name>A0ABS0AI74_9GAMM</name>